<evidence type="ECO:0000313" key="2">
    <source>
        <dbReference type="Proteomes" id="UP001378592"/>
    </source>
</evidence>
<comment type="caution">
    <text evidence="1">The sequence shown here is derived from an EMBL/GenBank/DDBJ whole genome shotgun (WGS) entry which is preliminary data.</text>
</comment>
<sequence length="99" mass="11221">MKSVITKKVNLKSSVLTGLPIGPACSTQQHLSTTPDTQQFFLLPKRVREELLFGGYWCQHGAATLMCRWQCLLSVLILLMQFTHRTANAEIEQQLKIMC</sequence>
<dbReference type="EMBL" id="JAZDUA010000207">
    <property type="protein sequence ID" value="KAK7864294.1"/>
    <property type="molecule type" value="Genomic_DNA"/>
</dbReference>
<gene>
    <name evidence="1" type="ORF">R5R35_009550</name>
</gene>
<accession>A0AAN9VUB4</accession>
<name>A0AAN9VUB4_9ORTH</name>
<organism evidence="1 2">
    <name type="scientific">Gryllus longicercus</name>
    <dbReference type="NCBI Taxonomy" id="2509291"/>
    <lineage>
        <taxon>Eukaryota</taxon>
        <taxon>Metazoa</taxon>
        <taxon>Ecdysozoa</taxon>
        <taxon>Arthropoda</taxon>
        <taxon>Hexapoda</taxon>
        <taxon>Insecta</taxon>
        <taxon>Pterygota</taxon>
        <taxon>Neoptera</taxon>
        <taxon>Polyneoptera</taxon>
        <taxon>Orthoptera</taxon>
        <taxon>Ensifera</taxon>
        <taxon>Gryllidea</taxon>
        <taxon>Grylloidea</taxon>
        <taxon>Gryllidae</taxon>
        <taxon>Gryllinae</taxon>
        <taxon>Gryllus</taxon>
    </lineage>
</organism>
<dbReference type="AlphaFoldDB" id="A0AAN9VUB4"/>
<reference evidence="1 2" key="1">
    <citation type="submission" date="2024-03" db="EMBL/GenBank/DDBJ databases">
        <title>The genome assembly and annotation of the cricket Gryllus longicercus Weissman &amp; Gray.</title>
        <authorList>
            <person name="Szrajer S."/>
            <person name="Gray D."/>
            <person name="Ylla G."/>
        </authorList>
    </citation>
    <scope>NUCLEOTIDE SEQUENCE [LARGE SCALE GENOMIC DNA]</scope>
    <source>
        <strain evidence="1">DAG 2021-001</strain>
        <tissue evidence="1">Whole body minus gut</tissue>
    </source>
</reference>
<proteinExistence type="predicted"/>
<dbReference type="Proteomes" id="UP001378592">
    <property type="component" value="Unassembled WGS sequence"/>
</dbReference>
<keyword evidence="2" id="KW-1185">Reference proteome</keyword>
<evidence type="ECO:0000313" key="1">
    <source>
        <dbReference type="EMBL" id="KAK7864294.1"/>
    </source>
</evidence>
<protein>
    <submittedName>
        <fullName evidence="1">Uncharacterized protein</fullName>
    </submittedName>
</protein>